<gene>
    <name evidence="1" type="ORF">ALC53_01348</name>
</gene>
<dbReference type="EMBL" id="KQ976405">
    <property type="protein sequence ID" value="KYM91846.1"/>
    <property type="molecule type" value="Genomic_DNA"/>
</dbReference>
<dbReference type="AlphaFoldDB" id="A0A195BVM2"/>
<feature type="non-terminal residue" evidence="1">
    <location>
        <position position="1"/>
    </location>
</feature>
<proteinExistence type="predicted"/>
<evidence type="ECO:0000313" key="1">
    <source>
        <dbReference type="EMBL" id="KYM91846.1"/>
    </source>
</evidence>
<reference evidence="1 2" key="1">
    <citation type="submission" date="2015-09" db="EMBL/GenBank/DDBJ databases">
        <title>Atta colombica WGS genome.</title>
        <authorList>
            <person name="Nygaard S."/>
            <person name="Hu H."/>
            <person name="Boomsma J."/>
            <person name="Zhang G."/>
        </authorList>
    </citation>
    <scope>NUCLEOTIDE SEQUENCE [LARGE SCALE GENOMIC DNA]</scope>
    <source>
        <strain evidence="1">Treedump-2</strain>
        <tissue evidence="1">Whole body</tissue>
    </source>
</reference>
<organism evidence="1 2">
    <name type="scientific">Atta colombica</name>
    <dbReference type="NCBI Taxonomy" id="520822"/>
    <lineage>
        <taxon>Eukaryota</taxon>
        <taxon>Metazoa</taxon>
        <taxon>Ecdysozoa</taxon>
        <taxon>Arthropoda</taxon>
        <taxon>Hexapoda</taxon>
        <taxon>Insecta</taxon>
        <taxon>Pterygota</taxon>
        <taxon>Neoptera</taxon>
        <taxon>Endopterygota</taxon>
        <taxon>Hymenoptera</taxon>
        <taxon>Apocrita</taxon>
        <taxon>Aculeata</taxon>
        <taxon>Formicoidea</taxon>
        <taxon>Formicidae</taxon>
        <taxon>Myrmicinae</taxon>
        <taxon>Atta</taxon>
    </lineage>
</organism>
<accession>A0A195BVM2</accession>
<name>A0A195BVM2_9HYME</name>
<keyword evidence="2" id="KW-1185">Reference proteome</keyword>
<evidence type="ECO:0000313" key="2">
    <source>
        <dbReference type="Proteomes" id="UP000078540"/>
    </source>
</evidence>
<protein>
    <submittedName>
        <fullName evidence="1">Uncharacterized protein</fullName>
    </submittedName>
</protein>
<sequence>FERKNSWVFLERIEELKGAILSRAAEILPGRHVNLVQGECRQWETWNDFVTHFKSTFLPQVDAYQLLEDVHAKKQKSGKYVKPSP</sequence>
<dbReference type="Proteomes" id="UP000078540">
    <property type="component" value="Unassembled WGS sequence"/>
</dbReference>